<accession>A0A0V8GIQ5</accession>
<evidence type="ECO:0000256" key="1">
    <source>
        <dbReference type="ARBA" id="ARBA00022737"/>
    </source>
</evidence>
<dbReference type="InterPro" id="IPR019734">
    <property type="entry name" value="TPR_rpt"/>
</dbReference>
<dbReference type="Proteomes" id="UP000053797">
    <property type="component" value="Unassembled WGS sequence"/>
</dbReference>
<dbReference type="PROSITE" id="PS50005">
    <property type="entry name" value="TPR"/>
    <property type="match status" value="2"/>
</dbReference>
<dbReference type="EMBL" id="JBAWKY010000001">
    <property type="protein sequence ID" value="MEI4461859.1"/>
    <property type="molecule type" value="Genomic_DNA"/>
</dbReference>
<sequence>MMELTKYKADPFAITARQAELFYFRGRKAHREGRLDEAVYHLDEATTLQPADIRYLLRYARVLFETGEINHANDVLKQVRALDASNTEALFYLANNYAHVSLYEEARQHAMEYLEQAPNGKHAEASAALVELIDLEQEMEDDEEDELIRLHGQAQRQIDKGMLFAAQETLTGLIAQYPTFWPAYNNLAIVEFYLGENDQAFASLERVLEGNPGNLHALCNTLVLLHEMGQDEEAHRLSRQLEHVRSVHLETRYKVASTLAIIGRYDIAYEELKLLERRGYRGDPLFGHWLSISAYKTGHVEEAAAFLKSDEAQALKEETDTYDIRHNLQFRSALIQALKTEDDVSRIFTALLLGKLNDAEARLALSMMPEVTDQEDVLLLTEQIVIEMEGRTDVVDERIHRALQTIRLAERFVSDEERMSLEGDFYERFAQLVLSGESFDSIEASAASLLYLFHDLRDGMLIEECASLVDCSFDHVASMIRTHERMLAPLQAKC</sequence>
<protein>
    <submittedName>
        <fullName evidence="5">Tetratricopeptide repeat family protein</fullName>
    </submittedName>
    <submittedName>
        <fullName evidence="6">Tetratricopeptide repeat protein</fullName>
    </submittedName>
</protein>
<dbReference type="RefSeq" id="WP_035396300.1">
    <property type="nucleotide sequence ID" value="NZ_FMYN01000001.1"/>
</dbReference>
<evidence type="ECO:0000313" key="6">
    <source>
        <dbReference type="EMBL" id="MEI4461859.1"/>
    </source>
</evidence>
<dbReference type="SUPFAM" id="SSF48452">
    <property type="entry name" value="TPR-like"/>
    <property type="match status" value="1"/>
</dbReference>
<dbReference type="Gene3D" id="1.25.40.10">
    <property type="entry name" value="Tetratricopeptide repeat domain"/>
    <property type="match status" value="2"/>
</dbReference>
<keyword evidence="2 3" id="KW-0802">TPR repeat</keyword>
<dbReference type="InterPro" id="IPR011990">
    <property type="entry name" value="TPR-like_helical_dom_sf"/>
</dbReference>
<dbReference type="SMART" id="SM00028">
    <property type="entry name" value="TPR"/>
    <property type="match status" value="3"/>
</dbReference>
<dbReference type="GeneID" id="90837783"/>
<feature type="repeat" description="TPR" evidence="3">
    <location>
        <begin position="181"/>
        <end position="214"/>
    </location>
</feature>
<organism evidence="4 7">
    <name type="scientific">Exiguobacterium indicum</name>
    <dbReference type="NCBI Taxonomy" id="296995"/>
    <lineage>
        <taxon>Bacteria</taxon>
        <taxon>Bacillati</taxon>
        <taxon>Bacillota</taxon>
        <taxon>Bacilli</taxon>
        <taxon>Bacillales</taxon>
        <taxon>Bacillales Family XII. Incertae Sedis</taxon>
        <taxon>Exiguobacterium</taxon>
    </lineage>
</organism>
<reference evidence="5 8" key="2">
    <citation type="journal article" date="2016" name="Front. Microbiol.">
        <title>Genomic Resource of Rice Seed Associated Bacteria.</title>
        <authorList>
            <person name="Midha S."/>
            <person name="Bansal K."/>
            <person name="Sharma S."/>
            <person name="Kumar N."/>
            <person name="Patil P.P."/>
            <person name="Chaudhry V."/>
            <person name="Patil P.B."/>
        </authorList>
    </citation>
    <scope>NUCLEOTIDE SEQUENCE [LARGE SCALE GENOMIC DNA]</scope>
    <source>
        <strain evidence="5 8">RSA11</strain>
    </source>
</reference>
<keyword evidence="1" id="KW-0677">Repeat</keyword>
<dbReference type="AlphaFoldDB" id="A0A0V8GIQ5"/>
<evidence type="ECO:0000256" key="3">
    <source>
        <dbReference type="PROSITE-ProRule" id="PRU00339"/>
    </source>
</evidence>
<dbReference type="PANTHER" id="PTHR44186:SF1">
    <property type="entry name" value="BARDET-BIEDL SYNDROME 4 PROTEIN"/>
    <property type="match status" value="1"/>
</dbReference>
<keyword evidence="9" id="KW-1185">Reference proteome</keyword>
<dbReference type="EMBL" id="LNQL01000001">
    <property type="protein sequence ID" value="KSU50148.1"/>
    <property type="molecule type" value="Genomic_DNA"/>
</dbReference>
<evidence type="ECO:0000313" key="5">
    <source>
        <dbReference type="EMBL" id="KTR27434.1"/>
    </source>
</evidence>
<dbReference type="OrthoDB" id="600613at2"/>
<evidence type="ECO:0000313" key="8">
    <source>
        <dbReference type="Proteomes" id="UP000072605"/>
    </source>
</evidence>
<reference evidence="4 7" key="1">
    <citation type="journal article" date="2015" name="Int. J. Syst. Evol. Microbiol.">
        <title>Exiguobacterium enclense sp. nov., isolated from sediment.</title>
        <authorList>
            <person name="Dastager S.G."/>
            <person name="Mawlankar R."/>
            <person name="Sonalkar V.V."/>
            <person name="Thorat M.N."/>
            <person name="Mual P."/>
            <person name="Verma A."/>
            <person name="Krishnamurthi S."/>
            <person name="Tang S.K."/>
            <person name="Li W.J."/>
        </authorList>
    </citation>
    <scope>NUCLEOTIDE SEQUENCE [LARGE SCALE GENOMIC DNA]</scope>
    <source>
        <strain evidence="4 7">NIO-1109</strain>
    </source>
</reference>
<evidence type="ECO:0000313" key="7">
    <source>
        <dbReference type="Proteomes" id="UP000053797"/>
    </source>
</evidence>
<feature type="repeat" description="TPR" evidence="3">
    <location>
        <begin position="19"/>
        <end position="52"/>
    </location>
</feature>
<name>A0A0V8GIQ5_9BACL</name>
<comment type="caution">
    <text evidence="4">The sequence shown here is derived from an EMBL/GenBank/DDBJ whole genome shotgun (WGS) entry which is preliminary data.</text>
</comment>
<reference evidence="6 9" key="3">
    <citation type="submission" date="2023-12" db="EMBL/GenBank/DDBJ databases">
        <authorList>
            <person name="Easwaran N."/>
            <person name="Lazarus H.P.S."/>
        </authorList>
    </citation>
    <scope>NUCLEOTIDE SEQUENCE [LARGE SCALE GENOMIC DNA]</scope>
    <source>
        <strain evidence="6 9">VIT-2023</strain>
    </source>
</reference>
<evidence type="ECO:0000313" key="4">
    <source>
        <dbReference type="EMBL" id="KSU50148.1"/>
    </source>
</evidence>
<proteinExistence type="predicted"/>
<gene>
    <name evidence="4" type="ORF">AS033_01880</name>
    <name evidence="5" type="ORF">RSA11_05475</name>
    <name evidence="6" type="ORF">SZL87_05380</name>
</gene>
<dbReference type="Proteomes" id="UP001387110">
    <property type="component" value="Unassembled WGS sequence"/>
</dbReference>
<evidence type="ECO:0000256" key="2">
    <source>
        <dbReference type="ARBA" id="ARBA00022803"/>
    </source>
</evidence>
<dbReference type="EMBL" id="LDQV01000014">
    <property type="protein sequence ID" value="KTR27434.1"/>
    <property type="molecule type" value="Genomic_DNA"/>
</dbReference>
<dbReference type="PANTHER" id="PTHR44186">
    <property type="match status" value="1"/>
</dbReference>
<evidence type="ECO:0000313" key="9">
    <source>
        <dbReference type="Proteomes" id="UP001387110"/>
    </source>
</evidence>
<dbReference type="Proteomes" id="UP000072605">
    <property type="component" value="Unassembled WGS sequence"/>
</dbReference>